<evidence type="ECO:0000313" key="1">
    <source>
        <dbReference type="EMBL" id="SUP75958.1"/>
    </source>
</evidence>
<dbReference type="AlphaFoldDB" id="A0A380PQW7"/>
<gene>
    <name evidence="1" type="ORF">NCTC11470_00980</name>
</gene>
<sequence>MINNMFKKCLTTLGLKNKQAQESESLRLFSRNSFYSIEII</sequence>
<organism evidence="1 2">
    <name type="scientific">Yersinia frederiksenii</name>
    <dbReference type="NCBI Taxonomy" id="29484"/>
    <lineage>
        <taxon>Bacteria</taxon>
        <taxon>Pseudomonadati</taxon>
        <taxon>Pseudomonadota</taxon>
        <taxon>Gammaproteobacteria</taxon>
        <taxon>Enterobacterales</taxon>
        <taxon>Yersiniaceae</taxon>
        <taxon>Yersinia</taxon>
    </lineage>
</organism>
<proteinExistence type="predicted"/>
<evidence type="ECO:0000313" key="2">
    <source>
        <dbReference type="Proteomes" id="UP000254835"/>
    </source>
</evidence>
<dbReference type="EMBL" id="UHJA01000001">
    <property type="protein sequence ID" value="SUP75958.1"/>
    <property type="molecule type" value="Genomic_DNA"/>
</dbReference>
<reference evidence="1 2" key="1">
    <citation type="submission" date="2018-06" db="EMBL/GenBank/DDBJ databases">
        <authorList>
            <consortium name="Pathogen Informatics"/>
            <person name="Doyle S."/>
        </authorList>
    </citation>
    <scope>NUCLEOTIDE SEQUENCE [LARGE SCALE GENOMIC DNA]</scope>
    <source>
        <strain evidence="1 2">NCTC11470</strain>
    </source>
</reference>
<protein>
    <submittedName>
        <fullName evidence="1">Uncharacterized protein</fullName>
    </submittedName>
</protein>
<dbReference type="Proteomes" id="UP000254835">
    <property type="component" value="Unassembled WGS sequence"/>
</dbReference>
<name>A0A380PQW7_YERFR</name>
<accession>A0A380PQW7</accession>